<protein>
    <submittedName>
        <fullName evidence="1">Uncharacterized protein</fullName>
    </submittedName>
</protein>
<evidence type="ECO:0000313" key="1">
    <source>
        <dbReference type="EMBL" id="VAW88970.1"/>
    </source>
</evidence>
<proteinExistence type="predicted"/>
<dbReference type="EMBL" id="UOFQ01000114">
    <property type="protein sequence ID" value="VAW88970.1"/>
    <property type="molecule type" value="Genomic_DNA"/>
</dbReference>
<dbReference type="AlphaFoldDB" id="A0A3B0ZIR9"/>
<gene>
    <name evidence="1" type="ORF">MNBD_GAMMA17-575</name>
</gene>
<feature type="non-terminal residue" evidence="1">
    <location>
        <position position="1"/>
    </location>
</feature>
<accession>A0A3B0ZIR9</accession>
<name>A0A3B0ZIR9_9ZZZZ</name>
<sequence length="81" mass="9304">DEFNLHKKFSTSALLINLNGINALYTVHESPKQVFTRTLTINIEGYQYGIQQSMSTGVTFSRASHMERLFFSIINSFRIND</sequence>
<reference evidence="1" key="1">
    <citation type="submission" date="2018-06" db="EMBL/GenBank/DDBJ databases">
        <authorList>
            <person name="Zhirakovskaya E."/>
        </authorList>
    </citation>
    <scope>NUCLEOTIDE SEQUENCE</scope>
</reference>
<organism evidence="1">
    <name type="scientific">hydrothermal vent metagenome</name>
    <dbReference type="NCBI Taxonomy" id="652676"/>
    <lineage>
        <taxon>unclassified sequences</taxon>
        <taxon>metagenomes</taxon>
        <taxon>ecological metagenomes</taxon>
    </lineage>
</organism>